<dbReference type="Proteomes" id="UP001642405">
    <property type="component" value="Unassembled WGS sequence"/>
</dbReference>
<accession>A0ABP0CZU1</accession>
<feature type="compositionally biased region" description="Low complexity" evidence="1">
    <location>
        <begin position="21"/>
        <end position="30"/>
    </location>
</feature>
<name>A0ABP0CZU1_9PEZI</name>
<evidence type="ECO:0000256" key="1">
    <source>
        <dbReference type="SAM" id="MobiDB-lite"/>
    </source>
</evidence>
<comment type="caution">
    <text evidence="2">The sequence shown here is derived from an EMBL/GenBank/DDBJ whole genome shotgun (WGS) entry which is preliminary data.</text>
</comment>
<protein>
    <submittedName>
        <fullName evidence="2">Uncharacterized protein</fullName>
    </submittedName>
</protein>
<gene>
    <name evidence="2" type="ORF">SCUCBS95973_009825</name>
</gene>
<organism evidence="2 3">
    <name type="scientific">Sporothrix curviconia</name>
    <dbReference type="NCBI Taxonomy" id="1260050"/>
    <lineage>
        <taxon>Eukaryota</taxon>
        <taxon>Fungi</taxon>
        <taxon>Dikarya</taxon>
        <taxon>Ascomycota</taxon>
        <taxon>Pezizomycotina</taxon>
        <taxon>Sordariomycetes</taxon>
        <taxon>Sordariomycetidae</taxon>
        <taxon>Ophiostomatales</taxon>
        <taxon>Ophiostomataceae</taxon>
        <taxon>Sporothrix</taxon>
    </lineage>
</organism>
<feature type="region of interest" description="Disordered" evidence="1">
    <location>
        <begin position="102"/>
        <end position="216"/>
    </location>
</feature>
<feature type="compositionally biased region" description="Basic and acidic residues" evidence="1">
    <location>
        <begin position="102"/>
        <end position="118"/>
    </location>
</feature>
<feature type="compositionally biased region" description="Acidic residues" evidence="1">
    <location>
        <begin position="167"/>
        <end position="185"/>
    </location>
</feature>
<evidence type="ECO:0000313" key="2">
    <source>
        <dbReference type="EMBL" id="CAK7237077.1"/>
    </source>
</evidence>
<feature type="compositionally biased region" description="Basic and acidic residues" evidence="1">
    <location>
        <begin position="31"/>
        <end position="49"/>
    </location>
</feature>
<keyword evidence="3" id="KW-1185">Reference proteome</keyword>
<reference evidence="2 3" key="1">
    <citation type="submission" date="2024-01" db="EMBL/GenBank/DDBJ databases">
        <authorList>
            <person name="Allen C."/>
            <person name="Tagirdzhanova G."/>
        </authorList>
    </citation>
    <scope>NUCLEOTIDE SEQUENCE [LARGE SCALE GENOMIC DNA]</scope>
</reference>
<feature type="region of interest" description="Disordered" evidence="1">
    <location>
        <begin position="15"/>
        <end position="65"/>
    </location>
</feature>
<feature type="compositionally biased region" description="Basic and acidic residues" evidence="1">
    <location>
        <begin position="150"/>
        <end position="162"/>
    </location>
</feature>
<evidence type="ECO:0000313" key="3">
    <source>
        <dbReference type="Proteomes" id="UP001642405"/>
    </source>
</evidence>
<sequence>MASSRAEAVVAKICRTRGKSSKSAGSGRTKQQLEKEKEAMKLRQELRKQVRDRRRNQQELNAARPTPEADIYICPFCEYENITGYKPRLIYEFEMKERKKRLEMERRQREQRNKEKARNRNRKGRKATKAAAATAGSSTQQDSLGLADKQPYDASHDNHDDTGQGTIDDDEYEDDDGAGEADDYVAELRLGIGDSQTSRLKVRDEEIMQQPIPAGS</sequence>
<dbReference type="EMBL" id="CAWUHB010000134">
    <property type="protein sequence ID" value="CAK7237077.1"/>
    <property type="molecule type" value="Genomic_DNA"/>
</dbReference>
<feature type="compositionally biased region" description="Low complexity" evidence="1">
    <location>
        <begin position="129"/>
        <end position="141"/>
    </location>
</feature>
<feature type="compositionally biased region" description="Basic residues" evidence="1">
    <location>
        <begin position="119"/>
        <end position="128"/>
    </location>
</feature>
<proteinExistence type="predicted"/>